<proteinExistence type="predicted"/>
<accession>A0A0V0I695</accession>
<organism evidence="2">
    <name type="scientific">Solanum chacoense</name>
    <name type="common">Chaco potato</name>
    <dbReference type="NCBI Taxonomy" id="4108"/>
    <lineage>
        <taxon>Eukaryota</taxon>
        <taxon>Viridiplantae</taxon>
        <taxon>Streptophyta</taxon>
        <taxon>Embryophyta</taxon>
        <taxon>Tracheophyta</taxon>
        <taxon>Spermatophyta</taxon>
        <taxon>Magnoliopsida</taxon>
        <taxon>eudicotyledons</taxon>
        <taxon>Gunneridae</taxon>
        <taxon>Pentapetalae</taxon>
        <taxon>asterids</taxon>
        <taxon>lamiids</taxon>
        <taxon>Solanales</taxon>
        <taxon>Solanaceae</taxon>
        <taxon>Solanoideae</taxon>
        <taxon>Solaneae</taxon>
        <taxon>Solanum</taxon>
    </lineage>
</organism>
<dbReference type="Pfam" id="PF11955">
    <property type="entry name" value="PORR"/>
    <property type="match status" value="1"/>
</dbReference>
<evidence type="ECO:0000259" key="1">
    <source>
        <dbReference type="Pfam" id="PF11955"/>
    </source>
</evidence>
<dbReference type="GO" id="GO:0003723">
    <property type="term" value="F:RNA binding"/>
    <property type="evidence" value="ECO:0007669"/>
    <property type="project" value="InterPro"/>
</dbReference>
<name>A0A0V0I695_SOLCH</name>
<sequence length="154" mass="17959">MLIRHPELFYVSKKGQRDSVFLVEGYDDRGKLLERDEMLVMKDHLMELVRKGKQMRRETRKGFAKGDVNEYFNQTGDDGEVNDDDYFEHYDGLDKLFEVEDFNSGNGTDDADDDGYFDFDDGSDRDESTKLWAIQDETQFWTTEVHTGGDSAPW</sequence>
<dbReference type="EMBL" id="GEDG01010431">
    <property type="protein sequence ID" value="JAP28142.1"/>
    <property type="molecule type" value="Transcribed_RNA"/>
</dbReference>
<dbReference type="PANTHER" id="PTHR31476">
    <property type="entry name" value="PROTEIN WHAT'S THIS FACTOR 1 HOMOLOG, CHLOROPLASTIC"/>
    <property type="match status" value="1"/>
</dbReference>
<dbReference type="PANTHER" id="PTHR31476:SF2">
    <property type="entry name" value="UBIQUITIN CARBOXYL-TERMINAL HYDROLASE FAMILY PROTEIN"/>
    <property type="match status" value="1"/>
</dbReference>
<dbReference type="InterPro" id="IPR045040">
    <property type="entry name" value="PORR_fam"/>
</dbReference>
<dbReference type="InterPro" id="IPR021099">
    <property type="entry name" value="PORR_domain"/>
</dbReference>
<feature type="domain" description="PORR" evidence="1">
    <location>
        <begin position="1"/>
        <end position="53"/>
    </location>
</feature>
<protein>
    <submittedName>
        <fullName evidence="2">Putative ovule protein</fullName>
    </submittedName>
</protein>
<dbReference type="EMBL" id="GEDG01013444">
    <property type="protein sequence ID" value="JAP25295.1"/>
    <property type="molecule type" value="Transcribed_RNA"/>
</dbReference>
<dbReference type="AlphaFoldDB" id="A0A0V0I695"/>
<evidence type="ECO:0000313" key="2">
    <source>
        <dbReference type="EMBL" id="JAP28142.1"/>
    </source>
</evidence>
<reference evidence="2" key="1">
    <citation type="submission" date="2015-12" db="EMBL/GenBank/DDBJ databases">
        <title>Gene expression during late stages of embryo sac development: a critical building block for successful pollen-pistil interactions.</title>
        <authorList>
            <person name="Liu Y."/>
            <person name="Joly V."/>
            <person name="Sabar M."/>
            <person name="Matton D.P."/>
        </authorList>
    </citation>
    <scope>NUCLEOTIDE SEQUENCE</scope>
</reference>